<organism evidence="1 2">
    <name type="scientific">Senna tora</name>
    <dbReference type="NCBI Taxonomy" id="362788"/>
    <lineage>
        <taxon>Eukaryota</taxon>
        <taxon>Viridiplantae</taxon>
        <taxon>Streptophyta</taxon>
        <taxon>Embryophyta</taxon>
        <taxon>Tracheophyta</taxon>
        <taxon>Spermatophyta</taxon>
        <taxon>Magnoliopsida</taxon>
        <taxon>eudicotyledons</taxon>
        <taxon>Gunneridae</taxon>
        <taxon>Pentapetalae</taxon>
        <taxon>rosids</taxon>
        <taxon>fabids</taxon>
        <taxon>Fabales</taxon>
        <taxon>Fabaceae</taxon>
        <taxon>Caesalpinioideae</taxon>
        <taxon>Cassia clade</taxon>
        <taxon>Senna</taxon>
    </lineage>
</organism>
<dbReference type="EMBL" id="JAAIUW010000013">
    <property type="protein sequence ID" value="KAF7801587.1"/>
    <property type="molecule type" value="Genomic_DNA"/>
</dbReference>
<keyword evidence="2" id="KW-1185">Reference proteome</keyword>
<name>A0A834SIQ3_9FABA</name>
<sequence length="217" mass="24131">MMVSCDARFSIYITETIAHHWELKEERIPKEKKLLVSNSNYHLEGKVKLRGSMLEPVLALHKLQSRLRDQRLSSSCTDAGPNNDAVQVPCEKLKGDDNLSCRNTGHKKNEKVNADLRFLLENDRAQVEEIVKKHSDELSGRLGYMEQQLELLLDTLGSKCSGRQCLAKVGNGLPSLHQHNPNPPSDASVSSSKSKVKLGIANTGDVTIAFLRFSKAV</sequence>
<comment type="caution">
    <text evidence="1">The sequence shown here is derived from an EMBL/GenBank/DDBJ whole genome shotgun (WGS) entry which is preliminary data.</text>
</comment>
<dbReference type="OrthoDB" id="21449at2759"/>
<evidence type="ECO:0000313" key="2">
    <source>
        <dbReference type="Proteomes" id="UP000634136"/>
    </source>
</evidence>
<proteinExistence type="predicted"/>
<evidence type="ECO:0000313" key="1">
    <source>
        <dbReference type="EMBL" id="KAF7801587.1"/>
    </source>
</evidence>
<reference evidence="1" key="1">
    <citation type="submission" date="2020-09" db="EMBL/GenBank/DDBJ databases">
        <title>Genome-Enabled Discovery of Anthraquinone Biosynthesis in Senna tora.</title>
        <authorList>
            <person name="Kang S.-H."/>
            <person name="Pandey R.P."/>
            <person name="Lee C.-M."/>
            <person name="Sim J.-S."/>
            <person name="Jeong J.-T."/>
            <person name="Choi B.-S."/>
            <person name="Jung M."/>
            <person name="Ginzburg D."/>
            <person name="Zhao K."/>
            <person name="Won S.Y."/>
            <person name="Oh T.-J."/>
            <person name="Yu Y."/>
            <person name="Kim N.-H."/>
            <person name="Lee O.R."/>
            <person name="Lee T.-H."/>
            <person name="Bashyal P."/>
            <person name="Kim T.-S."/>
            <person name="Lee W.-H."/>
            <person name="Kawkins C."/>
            <person name="Kim C.-K."/>
            <person name="Kim J.S."/>
            <person name="Ahn B.O."/>
            <person name="Rhee S.Y."/>
            <person name="Sohng J.K."/>
        </authorList>
    </citation>
    <scope>NUCLEOTIDE SEQUENCE</scope>
    <source>
        <tissue evidence="1">Leaf</tissue>
    </source>
</reference>
<gene>
    <name evidence="1" type="ORF">G2W53_040698</name>
</gene>
<accession>A0A834SIQ3</accession>
<protein>
    <submittedName>
        <fullName evidence="1">Putative NET domain-containing protein</fullName>
    </submittedName>
</protein>
<dbReference type="AlphaFoldDB" id="A0A834SIQ3"/>
<dbReference type="Proteomes" id="UP000634136">
    <property type="component" value="Unassembled WGS sequence"/>
</dbReference>